<protein>
    <submittedName>
        <fullName evidence="2">Class I SAM-dependent methyltransferase</fullName>
        <ecNumber evidence="2">2.1.1.-</ecNumber>
    </submittedName>
</protein>
<dbReference type="Gene3D" id="3.40.50.150">
    <property type="entry name" value="Vaccinia Virus protein VP39"/>
    <property type="match status" value="1"/>
</dbReference>
<evidence type="ECO:0000313" key="2">
    <source>
        <dbReference type="EMBL" id="MFC3678314.1"/>
    </source>
</evidence>
<dbReference type="RefSeq" id="WP_379729938.1">
    <property type="nucleotide sequence ID" value="NZ_JBHRYJ010000008.1"/>
</dbReference>
<dbReference type="GO" id="GO:0008168">
    <property type="term" value="F:methyltransferase activity"/>
    <property type="evidence" value="ECO:0007669"/>
    <property type="project" value="UniProtKB-KW"/>
</dbReference>
<dbReference type="CDD" id="cd02440">
    <property type="entry name" value="AdoMet_MTases"/>
    <property type="match status" value="1"/>
</dbReference>
<dbReference type="GO" id="GO:0032259">
    <property type="term" value="P:methylation"/>
    <property type="evidence" value="ECO:0007669"/>
    <property type="project" value="UniProtKB-KW"/>
</dbReference>
<proteinExistence type="predicted"/>
<dbReference type="SUPFAM" id="SSF53335">
    <property type="entry name" value="S-adenosyl-L-methionine-dependent methyltransferases"/>
    <property type="match status" value="1"/>
</dbReference>
<dbReference type="EC" id="2.1.1.-" evidence="2"/>
<name>A0ABV7VLE9_9PROT</name>
<evidence type="ECO:0000259" key="1">
    <source>
        <dbReference type="Pfam" id="PF08241"/>
    </source>
</evidence>
<keyword evidence="2" id="KW-0808">Transferase</keyword>
<reference evidence="3" key="1">
    <citation type="journal article" date="2019" name="Int. J. Syst. Evol. Microbiol.">
        <title>The Global Catalogue of Microorganisms (GCM) 10K type strain sequencing project: providing services to taxonomists for standard genome sequencing and annotation.</title>
        <authorList>
            <consortium name="The Broad Institute Genomics Platform"/>
            <consortium name="The Broad Institute Genome Sequencing Center for Infectious Disease"/>
            <person name="Wu L."/>
            <person name="Ma J."/>
        </authorList>
    </citation>
    <scope>NUCLEOTIDE SEQUENCE [LARGE SCALE GENOMIC DNA]</scope>
    <source>
        <strain evidence="3">KCTC 42182</strain>
    </source>
</reference>
<sequence>MIAGLRALLNRFPGLKRLLRYLLQALPAAGVSSHYVRLEGEQATAESSRLRAAWQAQELPARQRELVERQLATYRHGESVDVFDIMVRALRDLPSDVRGLSLLEIGCSSGFYSEVLDIAGFGVGYAGCDYAEPFIALARQKYPALRFDVADATALRYADEAFDIVISGCCLLHIPEYRAGVAETARVARQYAIFHRTPVVLGQPTVYYRKQAYGVETVEIHFNEPQFLSLLADCGLEVIATYTLDESVSHRVGAANRTYVCKKSTP</sequence>
<evidence type="ECO:0000313" key="3">
    <source>
        <dbReference type="Proteomes" id="UP001595711"/>
    </source>
</evidence>
<keyword evidence="2" id="KW-0489">Methyltransferase</keyword>
<dbReference type="Proteomes" id="UP001595711">
    <property type="component" value="Unassembled WGS sequence"/>
</dbReference>
<dbReference type="EMBL" id="JBHRYJ010000008">
    <property type="protein sequence ID" value="MFC3678314.1"/>
    <property type="molecule type" value="Genomic_DNA"/>
</dbReference>
<feature type="domain" description="Methyltransferase type 11" evidence="1">
    <location>
        <begin position="103"/>
        <end position="190"/>
    </location>
</feature>
<keyword evidence="3" id="KW-1185">Reference proteome</keyword>
<comment type="caution">
    <text evidence="2">The sequence shown here is derived from an EMBL/GenBank/DDBJ whole genome shotgun (WGS) entry which is preliminary data.</text>
</comment>
<dbReference type="InterPro" id="IPR029063">
    <property type="entry name" value="SAM-dependent_MTases_sf"/>
</dbReference>
<dbReference type="Pfam" id="PF08241">
    <property type="entry name" value="Methyltransf_11"/>
    <property type="match status" value="1"/>
</dbReference>
<organism evidence="2 3">
    <name type="scientific">Ferrovibrio xuzhouensis</name>
    <dbReference type="NCBI Taxonomy" id="1576914"/>
    <lineage>
        <taxon>Bacteria</taxon>
        <taxon>Pseudomonadati</taxon>
        <taxon>Pseudomonadota</taxon>
        <taxon>Alphaproteobacteria</taxon>
        <taxon>Rhodospirillales</taxon>
        <taxon>Rhodospirillaceae</taxon>
        <taxon>Ferrovibrio</taxon>
    </lineage>
</organism>
<dbReference type="InterPro" id="IPR013216">
    <property type="entry name" value="Methyltransf_11"/>
</dbReference>
<accession>A0ABV7VLE9</accession>
<gene>
    <name evidence="2" type="ORF">ACFOOQ_22405</name>
</gene>